<evidence type="ECO:0000256" key="2">
    <source>
        <dbReference type="ARBA" id="ARBA00022525"/>
    </source>
</evidence>
<evidence type="ECO:0000256" key="4">
    <source>
        <dbReference type="SAM" id="SignalP"/>
    </source>
</evidence>
<dbReference type="GO" id="GO:0047498">
    <property type="term" value="F:calcium-dependent phospholipase A2 activity"/>
    <property type="evidence" value="ECO:0007669"/>
    <property type="project" value="TreeGrafter"/>
</dbReference>
<dbReference type="Gene3D" id="1.20.90.10">
    <property type="entry name" value="Phospholipase A2 domain"/>
    <property type="match status" value="1"/>
</dbReference>
<gene>
    <name evidence="6" type="ORF">EXM56_18390</name>
</gene>
<keyword evidence="2" id="KW-0964">Secreted</keyword>
<sequence length="284" mass="32266">MKTIKIKFALSLVTSIILLNSFSPLSVFASEKCNLPNSTSNNSYKSVMMEAAEKHRESKNLKDFNFEKDLITLSENEINSIKSELKTNKNLNLLIQKLYETKVISTKEYKIANSSKIIGEDYEIQIMNLIIDKDLNITFMKFDNKYISMANKVSTENNEIIFKLYGIDEEDNLNLIDTIRYDNEKNILAKKLPKRVRRGVKVYGNWCGPGHSGPGAPVDAIDACCKKHDICYDHLKWWESKKGCDLNLAKCLAPVFPKTTAYGKGLIIAIIGSFGYLNVLKPFR</sequence>
<protein>
    <recommendedName>
        <fullName evidence="5">Phospholipase A2-like central domain-containing protein</fullName>
    </recommendedName>
</protein>
<comment type="subcellular location">
    <subcellularLocation>
        <location evidence="1">Secreted</location>
    </subcellularLocation>
</comment>
<dbReference type="PROSITE" id="PS00118">
    <property type="entry name" value="PA2_HIS"/>
    <property type="match status" value="1"/>
</dbReference>
<proteinExistence type="predicted"/>
<dbReference type="PANTHER" id="PTHR11716:SF51">
    <property type="entry name" value="PHOSPHOLIPASE A2"/>
    <property type="match status" value="1"/>
</dbReference>
<dbReference type="PANTHER" id="PTHR11716">
    <property type="entry name" value="PHOSPHOLIPASE A2 FAMILY MEMBER"/>
    <property type="match status" value="1"/>
</dbReference>
<evidence type="ECO:0000256" key="1">
    <source>
        <dbReference type="ARBA" id="ARBA00004613"/>
    </source>
</evidence>
<organism evidence="6">
    <name type="scientific">Clostridium botulinum</name>
    <dbReference type="NCBI Taxonomy" id="1491"/>
    <lineage>
        <taxon>Bacteria</taxon>
        <taxon>Bacillati</taxon>
        <taxon>Bacillota</taxon>
        <taxon>Clostridia</taxon>
        <taxon>Eubacteriales</taxon>
        <taxon>Clostridiaceae</taxon>
        <taxon>Clostridium</taxon>
    </lineage>
</organism>
<feature type="chain" id="PRO_5026110810" description="Phospholipase A2-like central domain-containing protein" evidence="4">
    <location>
        <begin position="30"/>
        <end position="284"/>
    </location>
</feature>
<dbReference type="InterPro" id="IPR016090">
    <property type="entry name" value="PLA2-like_dom"/>
</dbReference>
<reference evidence="6" key="1">
    <citation type="submission" date="2019-02" db="EMBL/GenBank/DDBJ databases">
        <title>Genome sequencing of Clostridium botulinum clinical isolates.</title>
        <authorList>
            <person name="Brunt J."/>
            <person name="Van Vliet A.H.M."/>
            <person name="Stringer S.C."/>
            <person name="Grant K.A."/>
            <person name="Carter A.C."/>
            <person name="Peck M.W."/>
        </authorList>
    </citation>
    <scope>NUCLEOTIDE SEQUENCE</scope>
    <source>
        <strain evidence="6">H114400598</strain>
    </source>
</reference>
<dbReference type="GO" id="GO:0005576">
    <property type="term" value="C:extracellular region"/>
    <property type="evidence" value="ECO:0007669"/>
    <property type="project" value="UniProtKB-SubCell"/>
</dbReference>
<comment type="caution">
    <text evidence="6">The sequence shown here is derived from an EMBL/GenBank/DDBJ whole genome shotgun (WGS) entry which is preliminary data.</text>
</comment>
<dbReference type="GO" id="GO:0005543">
    <property type="term" value="F:phospholipid binding"/>
    <property type="evidence" value="ECO:0007669"/>
    <property type="project" value="TreeGrafter"/>
</dbReference>
<dbReference type="GO" id="GO:0006644">
    <property type="term" value="P:phospholipid metabolic process"/>
    <property type="evidence" value="ECO:0007669"/>
    <property type="project" value="InterPro"/>
</dbReference>
<dbReference type="Pfam" id="PF00068">
    <property type="entry name" value="Phospholip_A2_1"/>
    <property type="match status" value="1"/>
</dbReference>
<dbReference type="GO" id="GO:0050482">
    <property type="term" value="P:arachidonate secretion"/>
    <property type="evidence" value="ECO:0007669"/>
    <property type="project" value="InterPro"/>
</dbReference>
<evidence type="ECO:0000256" key="3">
    <source>
        <dbReference type="ARBA" id="ARBA00023157"/>
    </source>
</evidence>
<evidence type="ECO:0000313" key="6">
    <source>
        <dbReference type="EMBL" id="NEZ77238.1"/>
    </source>
</evidence>
<dbReference type="GO" id="GO:0016042">
    <property type="term" value="P:lipid catabolic process"/>
    <property type="evidence" value="ECO:0007669"/>
    <property type="project" value="InterPro"/>
</dbReference>
<dbReference type="SUPFAM" id="SSF48619">
    <property type="entry name" value="Phospholipase A2, PLA2"/>
    <property type="match status" value="1"/>
</dbReference>
<dbReference type="InterPro" id="IPR036444">
    <property type="entry name" value="PLipase_A2_dom_sf"/>
</dbReference>
<dbReference type="GO" id="GO:0005509">
    <property type="term" value="F:calcium ion binding"/>
    <property type="evidence" value="ECO:0007669"/>
    <property type="project" value="InterPro"/>
</dbReference>
<feature type="domain" description="Phospholipase A2-like central" evidence="5">
    <location>
        <begin position="198"/>
        <end position="237"/>
    </location>
</feature>
<keyword evidence="3" id="KW-1015">Disulfide bond</keyword>
<dbReference type="CDD" id="cd00618">
    <property type="entry name" value="PLA2_like"/>
    <property type="match status" value="1"/>
</dbReference>
<dbReference type="InterPro" id="IPR001211">
    <property type="entry name" value="PLA2"/>
</dbReference>
<evidence type="ECO:0000259" key="5">
    <source>
        <dbReference type="Pfam" id="PF00068"/>
    </source>
</evidence>
<keyword evidence="4" id="KW-0732">Signal</keyword>
<dbReference type="InterPro" id="IPR033113">
    <property type="entry name" value="PLA2_histidine"/>
</dbReference>
<dbReference type="AlphaFoldDB" id="A0A6G4CU98"/>
<dbReference type="EMBL" id="SGKT01000084">
    <property type="protein sequence ID" value="NEZ77238.1"/>
    <property type="molecule type" value="Genomic_DNA"/>
</dbReference>
<accession>A0A6G4CU98</accession>
<name>A0A6G4CU98_CLOBO</name>
<feature type="signal peptide" evidence="4">
    <location>
        <begin position="1"/>
        <end position="29"/>
    </location>
</feature>